<dbReference type="PANTHER" id="PTHR43384">
    <property type="entry name" value="SEPTUM SITE-DETERMINING PROTEIN MIND HOMOLOG, CHLOROPLASTIC-RELATED"/>
    <property type="match status" value="1"/>
</dbReference>
<dbReference type="InterPro" id="IPR027417">
    <property type="entry name" value="P-loop_NTPase"/>
</dbReference>
<proteinExistence type="predicted"/>
<protein>
    <submittedName>
        <fullName evidence="4">MinD/ParA family protein</fullName>
    </submittedName>
</protein>
<reference evidence="5" key="1">
    <citation type="journal article" date="2019" name="Int. J. Syst. Evol. Microbiol.">
        <title>The Global Catalogue of Microorganisms (GCM) 10K type strain sequencing project: providing services to taxonomists for standard genome sequencing and annotation.</title>
        <authorList>
            <consortium name="The Broad Institute Genomics Platform"/>
            <consortium name="The Broad Institute Genome Sequencing Center for Infectious Disease"/>
            <person name="Wu L."/>
            <person name="Ma J."/>
        </authorList>
    </citation>
    <scope>NUCLEOTIDE SEQUENCE [LARGE SCALE GENOMIC DNA]</scope>
    <source>
        <strain evidence="5">CECT 7184</strain>
    </source>
</reference>
<dbReference type="PANTHER" id="PTHR43384:SF4">
    <property type="entry name" value="CELLULOSE BIOSYNTHESIS PROTEIN BCSQ-RELATED"/>
    <property type="match status" value="1"/>
</dbReference>
<dbReference type="InterPro" id="IPR025501">
    <property type="entry name" value="MinD_FleN"/>
</dbReference>
<keyword evidence="1" id="KW-0547">Nucleotide-binding</keyword>
<gene>
    <name evidence="4" type="ORF">ACFPU1_05000</name>
</gene>
<dbReference type="InterPro" id="IPR050625">
    <property type="entry name" value="ParA/MinD_ATPase"/>
</dbReference>
<evidence type="ECO:0000313" key="5">
    <source>
        <dbReference type="Proteomes" id="UP001596142"/>
    </source>
</evidence>
<name>A0ABW0YI88_9BACI</name>
<keyword evidence="5" id="KW-1185">Reference proteome</keyword>
<sequence length="288" mass="31988">MNDQAESLRKLMNSRAERRETHIISVVSGKGGVGKTNVSVNFSIALAQKGKKVVLFDMDIGMANVDILLGTHAAFNVRDMIERELSVWDIINEGPSGVYFAAGGSGLSDIFSLTEGKKKRFLHQIEMLNGHFDYIIFDLGAGVSKNSMQFVLASHEVFLVTTPEPTSITDAYSMIKHITACDQNLPLFLIVNRAFYLSEGKKAGENLQKVSKRFLHKELAVLGLLPDDDAVRKAVYKQIPYSLAFPRAKVTGAIRNACNKYLDESEREPRKPFYSFISKLKGFMSSPS</sequence>
<dbReference type="Pfam" id="PF01656">
    <property type="entry name" value="CbiA"/>
    <property type="match status" value="1"/>
</dbReference>
<accession>A0ABW0YI88</accession>
<keyword evidence="2" id="KW-0067">ATP-binding</keyword>
<feature type="domain" description="CobQ/CobB/MinD/ParA nucleotide binding" evidence="3">
    <location>
        <begin position="24"/>
        <end position="239"/>
    </location>
</feature>
<dbReference type="RefSeq" id="WP_385939176.1">
    <property type="nucleotide sequence ID" value="NZ_JBHSOZ010000003.1"/>
</dbReference>
<dbReference type="EMBL" id="JBHSOZ010000003">
    <property type="protein sequence ID" value="MFC5712128.1"/>
    <property type="molecule type" value="Genomic_DNA"/>
</dbReference>
<dbReference type="SUPFAM" id="SSF52540">
    <property type="entry name" value="P-loop containing nucleoside triphosphate hydrolases"/>
    <property type="match status" value="1"/>
</dbReference>
<dbReference type="PIRSF" id="PIRSF003092">
    <property type="entry name" value="MinD"/>
    <property type="match status" value="1"/>
</dbReference>
<dbReference type="InterPro" id="IPR033875">
    <property type="entry name" value="FlhG"/>
</dbReference>
<evidence type="ECO:0000256" key="1">
    <source>
        <dbReference type="ARBA" id="ARBA00022741"/>
    </source>
</evidence>
<dbReference type="CDD" id="cd02038">
    <property type="entry name" value="FlhG-like"/>
    <property type="match status" value="1"/>
</dbReference>
<dbReference type="Proteomes" id="UP001596142">
    <property type="component" value="Unassembled WGS sequence"/>
</dbReference>
<dbReference type="InterPro" id="IPR002586">
    <property type="entry name" value="CobQ/CobB/MinD/ParA_Nub-bd_dom"/>
</dbReference>
<dbReference type="Gene3D" id="3.40.50.300">
    <property type="entry name" value="P-loop containing nucleotide triphosphate hydrolases"/>
    <property type="match status" value="1"/>
</dbReference>
<evidence type="ECO:0000256" key="2">
    <source>
        <dbReference type="ARBA" id="ARBA00022840"/>
    </source>
</evidence>
<evidence type="ECO:0000259" key="3">
    <source>
        <dbReference type="Pfam" id="PF01656"/>
    </source>
</evidence>
<organism evidence="4 5">
    <name type="scientific">Thalassorhabdus alkalitolerans</name>
    <dbReference type="NCBI Taxonomy" id="2282697"/>
    <lineage>
        <taxon>Bacteria</taxon>
        <taxon>Bacillati</taxon>
        <taxon>Bacillota</taxon>
        <taxon>Bacilli</taxon>
        <taxon>Bacillales</taxon>
        <taxon>Bacillaceae</taxon>
        <taxon>Thalassorhabdus</taxon>
    </lineage>
</organism>
<comment type="caution">
    <text evidence="4">The sequence shown here is derived from an EMBL/GenBank/DDBJ whole genome shotgun (WGS) entry which is preliminary data.</text>
</comment>
<evidence type="ECO:0000313" key="4">
    <source>
        <dbReference type="EMBL" id="MFC5712128.1"/>
    </source>
</evidence>